<evidence type="ECO:0000256" key="4">
    <source>
        <dbReference type="ARBA" id="ARBA00023033"/>
    </source>
</evidence>
<dbReference type="InterPro" id="IPR019921">
    <property type="entry name" value="Lucif-like_OxRdtase_Rv2161c"/>
</dbReference>
<dbReference type="Pfam" id="PF00296">
    <property type="entry name" value="Bac_luciferase"/>
    <property type="match status" value="1"/>
</dbReference>
<dbReference type="SUPFAM" id="SSF51679">
    <property type="entry name" value="Bacterial luciferase-like"/>
    <property type="match status" value="1"/>
</dbReference>
<dbReference type="RefSeq" id="WP_154759716.1">
    <property type="nucleotide sequence ID" value="NZ_WMBA01000051.1"/>
</dbReference>
<dbReference type="Proteomes" id="UP000440096">
    <property type="component" value="Unassembled WGS sequence"/>
</dbReference>
<reference evidence="6 7" key="1">
    <citation type="submission" date="2019-11" db="EMBL/GenBank/DDBJ databases">
        <title>Draft genome of Amycolatopsis RM579.</title>
        <authorList>
            <person name="Duangmal K."/>
            <person name="Mingma R."/>
        </authorList>
    </citation>
    <scope>NUCLEOTIDE SEQUENCE [LARGE SCALE GENOMIC DNA]</scope>
    <source>
        <strain evidence="6 7">RM579</strain>
    </source>
</reference>
<keyword evidence="7" id="KW-1185">Reference proteome</keyword>
<dbReference type="GO" id="GO:0008726">
    <property type="term" value="F:alkanesulfonate monooxygenase activity"/>
    <property type="evidence" value="ECO:0007669"/>
    <property type="project" value="TreeGrafter"/>
</dbReference>
<gene>
    <name evidence="6" type="ORF">GKO32_26960</name>
</gene>
<protein>
    <submittedName>
        <fullName evidence="6">TIGR03619 family F420-dependent LLM class oxidoreductase</fullName>
        <ecNumber evidence="6">1.-.-.-</ecNumber>
    </submittedName>
</protein>
<evidence type="ECO:0000256" key="1">
    <source>
        <dbReference type="ARBA" id="ARBA00022630"/>
    </source>
</evidence>
<dbReference type="PANTHER" id="PTHR42847">
    <property type="entry name" value="ALKANESULFONATE MONOOXYGENASE"/>
    <property type="match status" value="1"/>
</dbReference>
<dbReference type="Gene3D" id="3.20.20.30">
    <property type="entry name" value="Luciferase-like domain"/>
    <property type="match status" value="1"/>
</dbReference>
<dbReference type="AlphaFoldDB" id="A0A6N7YWX0"/>
<keyword evidence="4" id="KW-0503">Monooxygenase</keyword>
<dbReference type="PANTHER" id="PTHR42847:SF4">
    <property type="entry name" value="ALKANESULFONATE MONOOXYGENASE-RELATED"/>
    <property type="match status" value="1"/>
</dbReference>
<evidence type="ECO:0000259" key="5">
    <source>
        <dbReference type="Pfam" id="PF00296"/>
    </source>
</evidence>
<dbReference type="NCBIfam" id="TIGR03619">
    <property type="entry name" value="F420_Rv2161c"/>
    <property type="match status" value="1"/>
</dbReference>
<evidence type="ECO:0000256" key="3">
    <source>
        <dbReference type="ARBA" id="ARBA00023002"/>
    </source>
</evidence>
<dbReference type="OrthoDB" id="9781803at2"/>
<keyword evidence="3 6" id="KW-0560">Oxidoreductase</keyword>
<dbReference type="InterPro" id="IPR036661">
    <property type="entry name" value="Luciferase-like_sf"/>
</dbReference>
<dbReference type="GO" id="GO:0046306">
    <property type="term" value="P:alkanesulfonate catabolic process"/>
    <property type="evidence" value="ECO:0007669"/>
    <property type="project" value="TreeGrafter"/>
</dbReference>
<dbReference type="InterPro" id="IPR050172">
    <property type="entry name" value="SsuD_RutA_monooxygenase"/>
</dbReference>
<proteinExistence type="predicted"/>
<dbReference type="EMBL" id="WMBA01000051">
    <property type="protein sequence ID" value="MTD57587.1"/>
    <property type="molecule type" value="Genomic_DNA"/>
</dbReference>
<keyword evidence="1" id="KW-0285">Flavoprotein</keyword>
<feature type="domain" description="Luciferase-like" evidence="5">
    <location>
        <begin position="18"/>
        <end position="231"/>
    </location>
</feature>
<dbReference type="EC" id="1.-.-.-" evidence="6"/>
<keyword evidence="2" id="KW-0288">FMN</keyword>
<sequence length="290" mass="32690">MRIGTTFLQSDLELDPIATRDYVQAVEGMGFDHLLTYDHVLGASAAHRPGWNEFHDSEDRFHEIFVLFGYLAAVTSTIELVTGILCLPQRQTALVAKQAAEVDLLTGGRLRIGVGIGWNDVEFEALGERFGGRGQRIEEQIELLRNLWTEPVVDFHGKWHDVTYAGLNPLPVQRPIPIWYGSRADSVLDRVARLADGWMPDSREPDIVAPQVEKLRELTGKAGRDPGKMGLQARLSARQGGPDVWVEHYRRYLEMGFTHFCFSTIWSGASTVDEHLKLLQRFRDEVGVPQ</sequence>
<dbReference type="InterPro" id="IPR011251">
    <property type="entry name" value="Luciferase-like_dom"/>
</dbReference>
<evidence type="ECO:0000313" key="7">
    <source>
        <dbReference type="Proteomes" id="UP000440096"/>
    </source>
</evidence>
<evidence type="ECO:0000313" key="6">
    <source>
        <dbReference type="EMBL" id="MTD57587.1"/>
    </source>
</evidence>
<organism evidence="6 7">
    <name type="scientific">Amycolatopsis pithecellobii</name>
    <dbReference type="NCBI Taxonomy" id="664692"/>
    <lineage>
        <taxon>Bacteria</taxon>
        <taxon>Bacillati</taxon>
        <taxon>Actinomycetota</taxon>
        <taxon>Actinomycetes</taxon>
        <taxon>Pseudonocardiales</taxon>
        <taxon>Pseudonocardiaceae</taxon>
        <taxon>Amycolatopsis</taxon>
    </lineage>
</organism>
<comment type="caution">
    <text evidence="6">The sequence shown here is derived from an EMBL/GenBank/DDBJ whole genome shotgun (WGS) entry which is preliminary data.</text>
</comment>
<evidence type="ECO:0000256" key="2">
    <source>
        <dbReference type="ARBA" id="ARBA00022643"/>
    </source>
</evidence>
<name>A0A6N7YWX0_9PSEU</name>
<accession>A0A6N7YWX0</accession>